<sequence length="85" mass="9823">MGQDWINAFRAAETLCSLFANKKEVNAVESRTQNDVCAEFPVVFEDGLQHCTKVKAHVELKDGVVPLFRKPFHWHSQCMMQWKKS</sequence>
<protein>
    <submittedName>
        <fullName evidence="1">Uncharacterized protein</fullName>
    </submittedName>
</protein>
<gene>
    <name evidence="1" type="ORF">T07_7126</name>
</gene>
<dbReference type="EMBL" id="JYDL01000584">
    <property type="protein sequence ID" value="KRX12257.1"/>
    <property type="molecule type" value="Genomic_DNA"/>
</dbReference>
<proteinExistence type="predicted"/>
<evidence type="ECO:0000313" key="1">
    <source>
        <dbReference type="EMBL" id="KRX12257.1"/>
    </source>
</evidence>
<name>A0A0V0RCN5_9BILA</name>
<evidence type="ECO:0000313" key="2">
    <source>
        <dbReference type="Proteomes" id="UP000054630"/>
    </source>
</evidence>
<keyword evidence="2" id="KW-1185">Reference proteome</keyword>
<accession>A0A0V0RCN5</accession>
<dbReference type="AlphaFoldDB" id="A0A0V0RCN5"/>
<dbReference type="STRING" id="6336.A0A0V0RCN5"/>
<organism evidence="1 2">
    <name type="scientific">Trichinella nelsoni</name>
    <dbReference type="NCBI Taxonomy" id="6336"/>
    <lineage>
        <taxon>Eukaryota</taxon>
        <taxon>Metazoa</taxon>
        <taxon>Ecdysozoa</taxon>
        <taxon>Nematoda</taxon>
        <taxon>Enoplea</taxon>
        <taxon>Dorylaimia</taxon>
        <taxon>Trichinellida</taxon>
        <taxon>Trichinellidae</taxon>
        <taxon>Trichinella</taxon>
    </lineage>
</organism>
<comment type="caution">
    <text evidence="1">The sequence shown here is derived from an EMBL/GenBank/DDBJ whole genome shotgun (WGS) entry which is preliminary data.</text>
</comment>
<dbReference type="Proteomes" id="UP000054630">
    <property type="component" value="Unassembled WGS sequence"/>
</dbReference>
<reference evidence="1 2" key="1">
    <citation type="submission" date="2015-01" db="EMBL/GenBank/DDBJ databases">
        <title>Evolution of Trichinella species and genotypes.</title>
        <authorList>
            <person name="Korhonen P.K."/>
            <person name="Edoardo P."/>
            <person name="Giuseppe L.R."/>
            <person name="Gasser R.B."/>
        </authorList>
    </citation>
    <scope>NUCLEOTIDE SEQUENCE [LARGE SCALE GENOMIC DNA]</scope>
    <source>
        <strain evidence="1">ISS37</strain>
    </source>
</reference>